<evidence type="ECO:0000313" key="2">
    <source>
        <dbReference type="Proteomes" id="UP000680158"/>
    </source>
</evidence>
<dbReference type="RefSeq" id="WP_212684156.1">
    <property type="nucleotide sequence ID" value="NZ_JAGSPM010000005.1"/>
</dbReference>
<dbReference type="EMBL" id="JAGSPM010000005">
    <property type="protein sequence ID" value="MBR7746853.1"/>
    <property type="molecule type" value="Genomic_DNA"/>
</dbReference>
<name>A0A941DFT5_9BURK</name>
<comment type="caution">
    <text evidence="1">The sequence shown here is derived from an EMBL/GenBank/DDBJ whole genome shotgun (WGS) entry which is preliminary data.</text>
</comment>
<dbReference type="AlphaFoldDB" id="A0A941DFT5"/>
<organism evidence="1 2">
    <name type="scientific">Undibacterium baiyunense</name>
    <dbReference type="NCBI Taxonomy" id="2828731"/>
    <lineage>
        <taxon>Bacteria</taxon>
        <taxon>Pseudomonadati</taxon>
        <taxon>Pseudomonadota</taxon>
        <taxon>Betaproteobacteria</taxon>
        <taxon>Burkholderiales</taxon>
        <taxon>Oxalobacteraceae</taxon>
        <taxon>Undibacterium</taxon>
    </lineage>
</organism>
<evidence type="ECO:0000313" key="1">
    <source>
        <dbReference type="EMBL" id="MBR7746853.1"/>
    </source>
</evidence>
<reference evidence="1 2" key="1">
    <citation type="submission" date="2021-04" db="EMBL/GenBank/DDBJ databases">
        <title>novel species isolated from subtropical streams in China.</title>
        <authorList>
            <person name="Lu H."/>
        </authorList>
    </citation>
    <scope>NUCLEOTIDE SEQUENCE [LARGE SCALE GENOMIC DNA]</scope>
    <source>
        <strain evidence="1 2">BYS107W</strain>
    </source>
</reference>
<gene>
    <name evidence="1" type="ORF">KDM92_09695</name>
</gene>
<accession>A0A941DFT5</accession>
<sequence length="148" mass="17166">MKYFTTEWWTNGGENSEALFQQYSSYLTSVYSRLPSELVAFDDEHTLHDSEVKSIVCDFEAKTVAIILNGWNQQFDCAIRYTIRFSGVTDFDQSLPQQEDVEAELGDFGYWEFEALDSATEVRMLFVSSAEFRIVFTGFTFEHARRDV</sequence>
<dbReference type="Proteomes" id="UP000680158">
    <property type="component" value="Unassembled WGS sequence"/>
</dbReference>
<dbReference type="InterPro" id="IPR025144">
    <property type="entry name" value="DUF4085"/>
</dbReference>
<protein>
    <submittedName>
        <fullName evidence="1">Uncharacterized protein</fullName>
    </submittedName>
</protein>
<keyword evidence="2" id="KW-1185">Reference proteome</keyword>
<dbReference type="Pfam" id="PF13315">
    <property type="entry name" value="DUF4085"/>
    <property type="match status" value="1"/>
</dbReference>
<proteinExistence type="predicted"/>